<reference evidence="9" key="2">
    <citation type="journal article" date="2015" name="J. Proteomics">
        <title>Sexual differences in the sialomes of the zebra tick, Rhipicephalus pulchellus.</title>
        <authorList>
            <person name="Tan A.W."/>
            <person name="Francischetti I.M."/>
            <person name="Slovak M."/>
            <person name="Kini R.M."/>
            <person name="Ribeiro J.M."/>
        </authorList>
    </citation>
    <scope>NUCLEOTIDE SEQUENCE</scope>
    <source>
        <tissue evidence="9">Salivary gland</tissue>
    </source>
</reference>
<dbReference type="AlphaFoldDB" id="L7LWE7"/>
<evidence type="ECO:0000256" key="7">
    <source>
        <dbReference type="ARBA" id="ARBA00022801"/>
    </source>
</evidence>
<protein>
    <recommendedName>
        <fullName evidence="3">ribonuclease H</fullName>
        <ecNumber evidence="3">3.1.26.4</ecNumber>
    </recommendedName>
</protein>
<dbReference type="GO" id="GO:0043137">
    <property type="term" value="P:DNA replication, removal of RNA primer"/>
    <property type="evidence" value="ECO:0007669"/>
    <property type="project" value="TreeGrafter"/>
</dbReference>
<dbReference type="InterPro" id="IPR002156">
    <property type="entry name" value="RNaseH_domain"/>
</dbReference>
<evidence type="ECO:0000256" key="3">
    <source>
        <dbReference type="ARBA" id="ARBA00012180"/>
    </source>
</evidence>
<keyword evidence="5" id="KW-0479">Metal-binding</keyword>
<dbReference type="GO" id="GO:0003676">
    <property type="term" value="F:nucleic acid binding"/>
    <property type="evidence" value="ECO:0007669"/>
    <property type="project" value="InterPro"/>
</dbReference>
<proteinExistence type="evidence at transcript level"/>
<evidence type="ECO:0000256" key="5">
    <source>
        <dbReference type="ARBA" id="ARBA00022723"/>
    </source>
</evidence>
<evidence type="ECO:0000259" key="8">
    <source>
        <dbReference type="PROSITE" id="PS50879"/>
    </source>
</evidence>
<evidence type="ECO:0000256" key="4">
    <source>
        <dbReference type="ARBA" id="ARBA00022722"/>
    </source>
</evidence>
<dbReference type="SUPFAM" id="SSF53098">
    <property type="entry name" value="Ribonuclease H-like"/>
    <property type="match status" value="1"/>
</dbReference>
<dbReference type="GO" id="GO:0004523">
    <property type="term" value="F:RNA-DNA hybrid ribonuclease activity"/>
    <property type="evidence" value="ECO:0007669"/>
    <property type="project" value="UniProtKB-EC"/>
</dbReference>
<dbReference type="Gene3D" id="3.30.420.10">
    <property type="entry name" value="Ribonuclease H-like superfamily/Ribonuclease H"/>
    <property type="match status" value="1"/>
</dbReference>
<dbReference type="PROSITE" id="PS50879">
    <property type="entry name" value="RNASE_H_1"/>
    <property type="match status" value="1"/>
</dbReference>
<dbReference type="GO" id="GO:0046872">
    <property type="term" value="F:metal ion binding"/>
    <property type="evidence" value="ECO:0007669"/>
    <property type="project" value="UniProtKB-KW"/>
</dbReference>
<keyword evidence="7" id="KW-0378">Hydrolase</keyword>
<dbReference type="CDD" id="cd09276">
    <property type="entry name" value="Rnase_HI_RT_non_LTR"/>
    <property type="match status" value="1"/>
</dbReference>
<evidence type="ECO:0000256" key="6">
    <source>
        <dbReference type="ARBA" id="ARBA00022759"/>
    </source>
</evidence>
<comment type="similarity">
    <text evidence="2">Belongs to the RNase H family.</text>
</comment>
<dbReference type="InterPro" id="IPR050092">
    <property type="entry name" value="RNase_H"/>
</dbReference>
<comment type="catalytic activity">
    <reaction evidence="1">
        <text>Endonucleolytic cleavage to 5'-phosphomonoester.</text>
        <dbReference type="EC" id="3.1.26.4"/>
    </reaction>
</comment>
<dbReference type="InterPro" id="IPR036397">
    <property type="entry name" value="RNaseH_sf"/>
</dbReference>
<sequence length="482" mass="53969">MLQLYRTLFLGYLRYSLPVLTNACRTSIRTIENAQGQALLRFSLPVLTNACRTSIRTIENAQGQALRVCLGLPRCTSTAETIAIAKDHPATMHITLEALRAHIRHLARAPAHHLASLPEDRPSASFCKRIRTYRECLPTDHTPPERILTPPWCLYRPQLRLTVPGIRKKADLSSPALKQLTLLMLHEQYKDHVKLYTDGSTTVGGSAGAVIFPAKAESIQFRTSHKTTSTAAELAALRSALRRIDREVPLKWSIFTDSKPALQCLRTALRRGPQDQLLLEIRQLYHQLTDKGHDITFQWLPGHCGITGNEHADDAAKNAHENGVMEPIPLSRSDAAAKINTLAHDVARSMWNTPSFLHTRLHRLDPCLQFTVPSGLPRSETTVLCRMWLGVSFTNAFACRIGWADSAACEHCGTDETIQHVLCECPQYSSQRQSLAAVLARLDDQPLSEKSILECRKDQASRRKATKALLKFLRATRLVERL</sequence>
<keyword evidence="6" id="KW-0255">Endonuclease</keyword>
<evidence type="ECO:0000256" key="1">
    <source>
        <dbReference type="ARBA" id="ARBA00000077"/>
    </source>
</evidence>
<dbReference type="InterPro" id="IPR012337">
    <property type="entry name" value="RNaseH-like_sf"/>
</dbReference>
<evidence type="ECO:0000313" key="9">
    <source>
        <dbReference type="EMBL" id="JAA55218.1"/>
    </source>
</evidence>
<dbReference type="Pfam" id="PF00075">
    <property type="entry name" value="RNase_H"/>
    <property type="match status" value="1"/>
</dbReference>
<accession>L7LWE7</accession>
<dbReference type="EMBL" id="GACK01009816">
    <property type="protein sequence ID" value="JAA55218.1"/>
    <property type="molecule type" value="mRNA"/>
</dbReference>
<dbReference type="PANTHER" id="PTHR10642">
    <property type="entry name" value="RIBONUCLEASE H1"/>
    <property type="match status" value="1"/>
</dbReference>
<feature type="domain" description="RNase H type-1" evidence="8">
    <location>
        <begin position="189"/>
        <end position="321"/>
    </location>
</feature>
<name>L7LWE7_RHIPC</name>
<dbReference type="PANTHER" id="PTHR10642:SF26">
    <property type="entry name" value="RIBONUCLEASE H1"/>
    <property type="match status" value="1"/>
</dbReference>
<dbReference type="EC" id="3.1.26.4" evidence="3"/>
<organism evidence="9">
    <name type="scientific">Rhipicephalus pulchellus</name>
    <name type="common">Yellow backed tick</name>
    <name type="synonym">Dermacentor pulchellus</name>
    <dbReference type="NCBI Taxonomy" id="72859"/>
    <lineage>
        <taxon>Eukaryota</taxon>
        <taxon>Metazoa</taxon>
        <taxon>Ecdysozoa</taxon>
        <taxon>Arthropoda</taxon>
        <taxon>Chelicerata</taxon>
        <taxon>Arachnida</taxon>
        <taxon>Acari</taxon>
        <taxon>Parasitiformes</taxon>
        <taxon>Ixodida</taxon>
        <taxon>Ixodoidea</taxon>
        <taxon>Ixodidae</taxon>
        <taxon>Rhipicephalinae</taxon>
        <taxon>Rhipicephalus</taxon>
        <taxon>Rhipicephalus</taxon>
    </lineage>
</organism>
<keyword evidence="4" id="KW-0540">Nuclease</keyword>
<evidence type="ECO:0000256" key="2">
    <source>
        <dbReference type="ARBA" id="ARBA00005300"/>
    </source>
</evidence>
<reference evidence="9" key="1">
    <citation type="submission" date="2012-11" db="EMBL/GenBank/DDBJ databases">
        <authorList>
            <person name="Lucero-Rivera Y.E."/>
            <person name="Tovar-Ramirez D."/>
        </authorList>
    </citation>
    <scope>NUCLEOTIDE SEQUENCE</scope>
    <source>
        <tissue evidence="9">Salivary gland</tissue>
    </source>
</reference>